<dbReference type="Gene3D" id="3.40.50.1000">
    <property type="entry name" value="HAD superfamily/HAD-like"/>
    <property type="match status" value="1"/>
</dbReference>
<dbReference type="AlphaFoldDB" id="A0A2I0R1Q3"/>
<dbReference type="NCBIfam" id="TIGR01509">
    <property type="entry name" value="HAD-SF-IA-v3"/>
    <property type="match status" value="1"/>
</dbReference>
<dbReference type="SFLD" id="SFLDG01135">
    <property type="entry name" value="C1.5.6:_HAD__Beta-PGM__Phospha"/>
    <property type="match status" value="1"/>
</dbReference>
<accession>A0A2I0R1Q3</accession>
<dbReference type="InterPro" id="IPR052550">
    <property type="entry name" value="Pyrimidine_5'-ntase_YjjG"/>
</dbReference>
<evidence type="ECO:0000313" key="2">
    <source>
        <dbReference type="Proteomes" id="UP000236654"/>
    </source>
</evidence>
<organism evidence="1 2">
    <name type="scientific">Brumimicrobium salinarum</name>
    <dbReference type="NCBI Taxonomy" id="2058658"/>
    <lineage>
        <taxon>Bacteria</taxon>
        <taxon>Pseudomonadati</taxon>
        <taxon>Bacteroidota</taxon>
        <taxon>Flavobacteriia</taxon>
        <taxon>Flavobacteriales</taxon>
        <taxon>Crocinitomicaceae</taxon>
        <taxon>Brumimicrobium</taxon>
    </lineage>
</organism>
<dbReference type="SUPFAM" id="SSF56784">
    <property type="entry name" value="HAD-like"/>
    <property type="match status" value="1"/>
</dbReference>
<gene>
    <name evidence="1" type="ORF">CW751_08905</name>
</gene>
<dbReference type="SFLD" id="SFLDS00003">
    <property type="entry name" value="Haloacid_Dehalogenase"/>
    <property type="match status" value="1"/>
</dbReference>
<evidence type="ECO:0000313" key="1">
    <source>
        <dbReference type="EMBL" id="PKR80485.1"/>
    </source>
</evidence>
<dbReference type="InterPro" id="IPR023198">
    <property type="entry name" value="PGP-like_dom2"/>
</dbReference>
<dbReference type="Pfam" id="PF13419">
    <property type="entry name" value="HAD_2"/>
    <property type="match status" value="1"/>
</dbReference>
<name>A0A2I0R1Q3_9FLAO</name>
<dbReference type="InterPro" id="IPR041492">
    <property type="entry name" value="HAD_2"/>
</dbReference>
<dbReference type="Proteomes" id="UP000236654">
    <property type="component" value="Unassembled WGS sequence"/>
</dbReference>
<proteinExistence type="predicted"/>
<reference evidence="1 2" key="1">
    <citation type="submission" date="2017-12" db="EMBL/GenBank/DDBJ databases">
        <title>The draft genome sequence of Brumimicrobium saltpan LHR20.</title>
        <authorList>
            <person name="Do Z.-J."/>
            <person name="Luo H.-R."/>
        </authorList>
    </citation>
    <scope>NUCLEOTIDE SEQUENCE [LARGE SCALE GENOMIC DNA]</scope>
    <source>
        <strain evidence="1 2">LHR20</strain>
    </source>
</reference>
<dbReference type="OrthoDB" id="9802350at2"/>
<dbReference type="EMBL" id="PJNI01000009">
    <property type="protein sequence ID" value="PKR80485.1"/>
    <property type="molecule type" value="Genomic_DNA"/>
</dbReference>
<dbReference type="GO" id="GO:0008253">
    <property type="term" value="F:5'-nucleotidase activity"/>
    <property type="evidence" value="ECO:0007669"/>
    <property type="project" value="InterPro"/>
</dbReference>
<sequence length="234" mass="27053">MNVIKDVFFDLDRTLWDFDRNSESALRIIFDDLKLENHASSFQDFLNNYKQVNAKYWNDYGQGKIDKIQLRNGRFTDTLKIFNIDDEQLGQEMNDRYLEISPYQTHLFPSTKEVLSELKEQNYRLHIITNGFKEVQFIKLKNSGILHFFDDVLCSEEVGKAKPHPSVFQGALARTRAAANHSIMIGDDFKADVIGAENAGIRGVLFDPNKKYHTNTTIERVEHLKEIPPLILGI</sequence>
<dbReference type="InterPro" id="IPR023214">
    <property type="entry name" value="HAD_sf"/>
</dbReference>
<dbReference type="NCBIfam" id="TIGR02254">
    <property type="entry name" value="YjjG_YfnB"/>
    <property type="match status" value="1"/>
</dbReference>
<dbReference type="InterPro" id="IPR036412">
    <property type="entry name" value="HAD-like_sf"/>
</dbReference>
<dbReference type="Gene3D" id="1.10.150.240">
    <property type="entry name" value="Putative phosphatase, domain 2"/>
    <property type="match status" value="1"/>
</dbReference>
<keyword evidence="2" id="KW-1185">Reference proteome</keyword>
<dbReference type="InterPro" id="IPR011951">
    <property type="entry name" value="HAD-SF_hydro_IA_YjjG/PynA"/>
</dbReference>
<comment type="caution">
    <text evidence="1">The sequence shown here is derived from an EMBL/GenBank/DDBJ whole genome shotgun (WGS) entry which is preliminary data.</text>
</comment>
<dbReference type="SFLD" id="SFLDG01129">
    <property type="entry name" value="C1.5:_HAD__Beta-PGM__Phosphata"/>
    <property type="match status" value="1"/>
</dbReference>
<dbReference type="RefSeq" id="WP_101334655.1">
    <property type="nucleotide sequence ID" value="NZ_PJNI01000009.1"/>
</dbReference>
<dbReference type="NCBIfam" id="TIGR01549">
    <property type="entry name" value="HAD-SF-IA-v1"/>
    <property type="match status" value="1"/>
</dbReference>
<dbReference type="InterPro" id="IPR006439">
    <property type="entry name" value="HAD-SF_hydro_IA"/>
</dbReference>
<dbReference type="PANTHER" id="PTHR47478:SF1">
    <property type="entry name" value="PYRIMIDINE 5'-NUCLEOTIDASE YJJG"/>
    <property type="match status" value="1"/>
</dbReference>
<protein>
    <submittedName>
        <fullName evidence="1">Noncanonical pyrimidine nucleotidase, YjjG family</fullName>
    </submittedName>
</protein>
<dbReference type="PANTHER" id="PTHR47478">
    <property type="match status" value="1"/>
</dbReference>